<dbReference type="EMBL" id="JAHMUF010000030">
    <property type="protein sequence ID" value="KAG7191424.1"/>
    <property type="molecule type" value="Genomic_DNA"/>
</dbReference>
<name>A0A9P8AG96_9ASCO</name>
<dbReference type="Proteomes" id="UP000790833">
    <property type="component" value="Unassembled WGS sequence"/>
</dbReference>
<sequence>MNSIKDALIRLSRVVRQLENGIGSKPIQSYKAPKKKHSLVKPYTTIEIRRPDRNIPNVSRYSSLVRNDANERFKAFLRPLEIPNLKTLEEHLPDVRYDNEKARNNWLINKDNLSGFLYNRDSFSRMVNLIRDLLPEELTVNNKSPEYIKRILQVDQFERHQKSFDDIGPSTSFNPIPSMPSPLTPESFRKWIYQLTHVKYYYQNLSSLCNGKIADILLQTHDLNNAQYKRFRSVDTYNYLIKWFGYDKNQNSFARELILVMNKDGHRINLDTINQLLKICTTHLHIRQLSNTYDNISQNLILAKKLGLGLDLTSLYRIYDSVSSIYLKELYLNRLTGMGVPIPRGLIIRIVQDFAKTTKVTSELITFIENDLNILNWKEDSQIYNQVIMHRANYEPLDVVLQDVMHNYDGYTVKYLMESVVNRKGDDLQLWKIYQALPLDTDKYLRVVIIFKFLVQRTLVSSKYTQKQKIFLVRGIMHEMIKSVDMPLEVKVHVPSGYNSYEYYKMFKRVVGRNYKGDPGSITRLEACSRYYYGVNVLCRLLSEAEQRNWKLFFTDKVIIDDHIDDKGLVVAPKREGIVLEKYIARYEVEQWNKIQLNRVRDQLLMLRDANEEEEELVLAGIDL</sequence>
<evidence type="ECO:0000313" key="2">
    <source>
        <dbReference type="Proteomes" id="UP000790833"/>
    </source>
</evidence>
<comment type="caution">
    <text evidence="1">The sequence shown here is derived from an EMBL/GenBank/DDBJ whole genome shotgun (WGS) entry which is preliminary data.</text>
</comment>
<protein>
    <submittedName>
        <fullName evidence="1">Mitochondrial translation initiation protein</fullName>
    </submittedName>
</protein>
<evidence type="ECO:0000313" key="1">
    <source>
        <dbReference type="EMBL" id="KAG7191424.1"/>
    </source>
</evidence>
<dbReference type="AlphaFoldDB" id="A0A9P8AG96"/>
<gene>
    <name evidence="1" type="primary">AEP3</name>
    <name evidence="1" type="ORF">KQ657_003468</name>
</gene>
<dbReference type="RefSeq" id="XP_043046976.1">
    <property type="nucleotide sequence ID" value="XM_043194191.1"/>
</dbReference>
<proteinExistence type="predicted"/>
<reference evidence="1" key="1">
    <citation type="submission" date="2021-03" db="EMBL/GenBank/DDBJ databases">
        <authorList>
            <person name="Palmer J.M."/>
        </authorList>
    </citation>
    <scope>NUCLEOTIDE SEQUENCE</scope>
    <source>
        <strain evidence="1">ARV_011</strain>
    </source>
</reference>
<keyword evidence="2" id="KW-1185">Reference proteome</keyword>
<dbReference type="OrthoDB" id="185373at2759"/>
<organism evidence="1 2">
    <name type="scientific">Scheffersomyces spartinae</name>
    <dbReference type="NCBI Taxonomy" id="45513"/>
    <lineage>
        <taxon>Eukaryota</taxon>
        <taxon>Fungi</taxon>
        <taxon>Dikarya</taxon>
        <taxon>Ascomycota</taxon>
        <taxon>Saccharomycotina</taxon>
        <taxon>Pichiomycetes</taxon>
        <taxon>Debaryomycetaceae</taxon>
        <taxon>Scheffersomyces</taxon>
    </lineage>
</organism>
<dbReference type="GeneID" id="66116842"/>
<accession>A0A9P8AG96</accession>